<accession>A0A8J2XTK1</accession>
<dbReference type="Pfam" id="PF01979">
    <property type="entry name" value="Amidohydro_1"/>
    <property type="match status" value="1"/>
</dbReference>
<feature type="chain" id="PRO_5035223019" evidence="1">
    <location>
        <begin position="22"/>
        <end position="437"/>
    </location>
</feature>
<dbReference type="SUPFAM" id="SSF51556">
    <property type="entry name" value="Metallo-dependent hydrolases"/>
    <property type="match status" value="1"/>
</dbReference>
<dbReference type="Proteomes" id="UP000607559">
    <property type="component" value="Unassembled WGS sequence"/>
</dbReference>
<dbReference type="Gene3D" id="2.30.40.10">
    <property type="entry name" value="Urease, subunit C, domain 1"/>
    <property type="match status" value="1"/>
</dbReference>
<evidence type="ECO:0000256" key="1">
    <source>
        <dbReference type="SAM" id="SignalP"/>
    </source>
</evidence>
<dbReference type="InterPro" id="IPR051781">
    <property type="entry name" value="Metallo-dep_Hydrolase"/>
</dbReference>
<dbReference type="AlphaFoldDB" id="A0A8J2XTK1"/>
<dbReference type="EMBL" id="BMJC01000003">
    <property type="protein sequence ID" value="GGB04736.1"/>
    <property type="molecule type" value="Genomic_DNA"/>
</dbReference>
<protein>
    <submittedName>
        <fullName evidence="3">Imidazolonepropionase</fullName>
    </submittedName>
</protein>
<organism evidence="3 4">
    <name type="scientific">Puia dinghuensis</name>
    <dbReference type="NCBI Taxonomy" id="1792502"/>
    <lineage>
        <taxon>Bacteria</taxon>
        <taxon>Pseudomonadati</taxon>
        <taxon>Bacteroidota</taxon>
        <taxon>Chitinophagia</taxon>
        <taxon>Chitinophagales</taxon>
        <taxon>Chitinophagaceae</taxon>
        <taxon>Puia</taxon>
    </lineage>
</organism>
<name>A0A8J2XTK1_9BACT</name>
<evidence type="ECO:0000313" key="4">
    <source>
        <dbReference type="Proteomes" id="UP000607559"/>
    </source>
</evidence>
<gene>
    <name evidence="3" type="ORF">GCM10011511_30050</name>
</gene>
<feature type="domain" description="Amidohydrolase-related" evidence="2">
    <location>
        <begin position="350"/>
        <end position="398"/>
    </location>
</feature>
<dbReference type="PANTHER" id="PTHR43135">
    <property type="entry name" value="ALPHA-D-RIBOSE 1-METHYLPHOSPHONATE 5-TRIPHOSPHATE DIPHOSPHATASE"/>
    <property type="match status" value="1"/>
</dbReference>
<feature type="signal peptide" evidence="1">
    <location>
        <begin position="1"/>
        <end position="21"/>
    </location>
</feature>
<dbReference type="InterPro" id="IPR032466">
    <property type="entry name" value="Metal_Hydrolase"/>
</dbReference>
<dbReference type="InterPro" id="IPR011059">
    <property type="entry name" value="Metal-dep_hydrolase_composite"/>
</dbReference>
<evidence type="ECO:0000259" key="2">
    <source>
        <dbReference type="Pfam" id="PF01979"/>
    </source>
</evidence>
<keyword evidence="4" id="KW-1185">Reference proteome</keyword>
<dbReference type="PANTHER" id="PTHR43135:SF3">
    <property type="entry name" value="ALPHA-D-RIBOSE 1-METHYLPHOSPHONATE 5-TRIPHOSPHATE DIPHOSPHATASE"/>
    <property type="match status" value="1"/>
</dbReference>
<reference evidence="3" key="1">
    <citation type="journal article" date="2014" name="Int. J. Syst. Evol. Microbiol.">
        <title>Complete genome sequence of Corynebacterium casei LMG S-19264T (=DSM 44701T), isolated from a smear-ripened cheese.</title>
        <authorList>
            <consortium name="US DOE Joint Genome Institute (JGI-PGF)"/>
            <person name="Walter F."/>
            <person name="Albersmeier A."/>
            <person name="Kalinowski J."/>
            <person name="Ruckert C."/>
        </authorList>
    </citation>
    <scope>NUCLEOTIDE SEQUENCE</scope>
    <source>
        <strain evidence="3">CGMCC 1.15448</strain>
    </source>
</reference>
<proteinExistence type="predicted"/>
<evidence type="ECO:0000313" key="3">
    <source>
        <dbReference type="EMBL" id="GGB04736.1"/>
    </source>
</evidence>
<dbReference type="RefSeq" id="WP_188933055.1">
    <property type="nucleotide sequence ID" value="NZ_BMJC01000003.1"/>
</dbReference>
<keyword evidence="1" id="KW-0732">Signal</keyword>
<reference evidence="3" key="2">
    <citation type="submission" date="2020-09" db="EMBL/GenBank/DDBJ databases">
        <authorList>
            <person name="Sun Q."/>
            <person name="Zhou Y."/>
        </authorList>
    </citation>
    <scope>NUCLEOTIDE SEQUENCE</scope>
    <source>
        <strain evidence="3">CGMCC 1.15448</strain>
    </source>
</reference>
<comment type="caution">
    <text evidence="3">The sequence shown here is derived from an EMBL/GenBank/DDBJ whole genome shotgun (WGS) entry which is preliminary data.</text>
</comment>
<dbReference type="GO" id="GO:0016810">
    <property type="term" value="F:hydrolase activity, acting on carbon-nitrogen (but not peptide) bonds"/>
    <property type="evidence" value="ECO:0007669"/>
    <property type="project" value="InterPro"/>
</dbReference>
<sequence>MKNIFIGLLSLFLLGLTTAQAQDDVYPAKPDAGKLFITGGTIHVGNGQVIENGTIEVDNGKIVRVGADITPAVGAKVVDAKGKQVYPGLILSVTDVGLKEIANGVRGSNDFQELGDFNPSIRSIVAYNTDSKIIGTLRANGILLAGTTPDGGTISGSSSIVQLDAWNWEDAAYKMDNAIHLNMPSFLPRPRRFGLRFGPTQTTPDVTKEALAKVEEIKAFFREAKAYNAGQTHKEMNLKFEAVKGLYTKQQKLFVHADQVKQMLVAIDFAKEFGFDVTIVGGSESWLIADLLKQNNISVILQQLHALPTTEDDDIDQPFKTPAALQKAGVLFALNDNHEESRFRNLAFNAGTAVAYGLTKEQALQAITLNAAKICGIDDRTGTLEAGKDANIVISGGDILDMRTSLIEHCFIQGREVSLDNKQTQLYHRYMTKYGLE</sequence>
<dbReference type="SUPFAM" id="SSF51338">
    <property type="entry name" value="Composite domain of metallo-dependent hydrolases"/>
    <property type="match status" value="1"/>
</dbReference>
<dbReference type="InterPro" id="IPR006680">
    <property type="entry name" value="Amidohydro-rel"/>
</dbReference>
<dbReference type="Gene3D" id="3.20.20.140">
    <property type="entry name" value="Metal-dependent hydrolases"/>
    <property type="match status" value="1"/>
</dbReference>